<organism evidence="5 6">
    <name type="scientific">Microthyrium microscopicum</name>
    <dbReference type="NCBI Taxonomy" id="703497"/>
    <lineage>
        <taxon>Eukaryota</taxon>
        <taxon>Fungi</taxon>
        <taxon>Dikarya</taxon>
        <taxon>Ascomycota</taxon>
        <taxon>Pezizomycotina</taxon>
        <taxon>Dothideomycetes</taxon>
        <taxon>Dothideomycetes incertae sedis</taxon>
        <taxon>Microthyriales</taxon>
        <taxon>Microthyriaceae</taxon>
        <taxon>Microthyrium</taxon>
    </lineage>
</organism>
<dbReference type="Proteomes" id="UP000799302">
    <property type="component" value="Unassembled WGS sequence"/>
</dbReference>
<dbReference type="InterPro" id="IPR051400">
    <property type="entry name" value="HAD-like_hydrolase"/>
</dbReference>
<protein>
    <submittedName>
        <fullName evidence="5">HAD-superfamily hydrolase, subfamily IA, variant 1</fullName>
    </submittedName>
</protein>
<dbReference type="SFLD" id="SFLDG01129">
    <property type="entry name" value="C1.5:_HAD__Beta-PGM__Phosphata"/>
    <property type="match status" value="1"/>
</dbReference>
<reference evidence="5" key="1">
    <citation type="journal article" date="2020" name="Stud. Mycol.">
        <title>101 Dothideomycetes genomes: a test case for predicting lifestyles and emergence of pathogens.</title>
        <authorList>
            <person name="Haridas S."/>
            <person name="Albert R."/>
            <person name="Binder M."/>
            <person name="Bloem J."/>
            <person name="Labutti K."/>
            <person name="Salamov A."/>
            <person name="Andreopoulos B."/>
            <person name="Baker S."/>
            <person name="Barry K."/>
            <person name="Bills G."/>
            <person name="Bluhm B."/>
            <person name="Cannon C."/>
            <person name="Castanera R."/>
            <person name="Culley D."/>
            <person name="Daum C."/>
            <person name="Ezra D."/>
            <person name="Gonzalez J."/>
            <person name="Henrissat B."/>
            <person name="Kuo A."/>
            <person name="Liang C."/>
            <person name="Lipzen A."/>
            <person name="Lutzoni F."/>
            <person name="Magnuson J."/>
            <person name="Mondo S."/>
            <person name="Nolan M."/>
            <person name="Ohm R."/>
            <person name="Pangilinan J."/>
            <person name="Park H.-J."/>
            <person name="Ramirez L."/>
            <person name="Alfaro M."/>
            <person name="Sun H."/>
            <person name="Tritt A."/>
            <person name="Yoshinaga Y."/>
            <person name="Zwiers L.-H."/>
            <person name="Turgeon B."/>
            <person name="Goodwin S."/>
            <person name="Spatafora J."/>
            <person name="Crous P."/>
            <person name="Grigoriev I."/>
        </authorList>
    </citation>
    <scope>NUCLEOTIDE SEQUENCE</scope>
    <source>
        <strain evidence="5">CBS 115976</strain>
    </source>
</reference>
<comment type="cofactor">
    <cofactor evidence="1">
        <name>Mg(2+)</name>
        <dbReference type="ChEBI" id="CHEBI:18420"/>
    </cofactor>
</comment>
<dbReference type="InterPro" id="IPR023198">
    <property type="entry name" value="PGP-like_dom2"/>
</dbReference>
<dbReference type="CDD" id="cd01427">
    <property type="entry name" value="HAD_like"/>
    <property type="match status" value="1"/>
</dbReference>
<evidence type="ECO:0000313" key="6">
    <source>
        <dbReference type="Proteomes" id="UP000799302"/>
    </source>
</evidence>
<proteinExistence type="predicted"/>
<keyword evidence="3 5" id="KW-0378">Hydrolase</keyword>
<dbReference type="EMBL" id="MU004242">
    <property type="protein sequence ID" value="KAF2664623.1"/>
    <property type="molecule type" value="Genomic_DNA"/>
</dbReference>
<sequence>MAHHCQCHKSALSLQNLPFTAKNRDFLRIQAILAEKTWIGFDLDDTLHEFRQASKAATTEVLGWISRKWDAPLPTLKEEYLRILANKTANAFTDGRTAAEYRRERFGTLLDHSFLPLHDAYLSYIVRQYDATLMKSLQLKPGALDLLKTIKSMGKKIVVITEGPQDAQEQTIEALGLNEYIDFLATSNDLRVSKTMGLFPKVLQHLEISSDEMAYIGDSDERDMKPALANAIFCVRFAEMEDTDLASTPPSISSLTDLQQVLQHGNADQST</sequence>
<evidence type="ECO:0000256" key="1">
    <source>
        <dbReference type="ARBA" id="ARBA00001946"/>
    </source>
</evidence>
<keyword evidence="4" id="KW-0460">Magnesium</keyword>
<dbReference type="PANTHER" id="PTHR46470:SF2">
    <property type="entry name" value="GLYCERALDEHYDE 3-PHOSPHATE PHOSPHATASE"/>
    <property type="match status" value="1"/>
</dbReference>
<dbReference type="GO" id="GO:0016791">
    <property type="term" value="F:phosphatase activity"/>
    <property type="evidence" value="ECO:0007669"/>
    <property type="project" value="TreeGrafter"/>
</dbReference>
<dbReference type="Gene3D" id="1.10.150.240">
    <property type="entry name" value="Putative phosphatase, domain 2"/>
    <property type="match status" value="1"/>
</dbReference>
<accession>A0A6A6U054</accession>
<gene>
    <name evidence="5" type="ORF">BT63DRAFT_378696</name>
</gene>
<name>A0A6A6U054_9PEZI</name>
<dbReference type="SFLD" id="SFLDS00003">
    <property type="entry name" value="Haloacid_Dehalogenase"/>
    <property type="match status" value="1"/>
</dbReference>
<dbReference type="InterPro" id="IPR041492">
    <property type="entry name" value="HAD_2"/>
</dbReference>
<dbReference type="SUPFAM" id="SSF56784">
    <property type="entry name" value="HAD-like"/>
    <property type="match status" value="1"/>
</dbReference>
<dbReference type="InterPro" id="IPR023214">
    <property type="entry name" value="HAD_sf"/>
</dbReference>
<evidence type="ECO:0000256" key="2">
    <source>
        <dbReference type="ARBA" id="ARBA00022723"/>
    </source>
</evidence>
<evidence type="ECO:0000256" key="4">
    <source>
        <dbReference type="ARBA" id="ARBA00022842"/>
    </source>
</evidence>
<evidence type="ECO:0000313" key="5">
    <source>
        <dbReference type="EMBL" id="KAF2664623.1"/>
    </source>
</evidence>
<dbReference type="OrthoDB" id="1694274at2759"/>
<dbReference type="NCBIfam" id="TIGR01549">
    <property type="entry name" value="HAD-SF-IA-v1"/>
    <property type="match status" value="1"/>
</dbReference>
<dbReference type="AlphaFoldDB" id="A0A6A6U054"/>
<keyword evidence="2" id="KW-0479">Metal-binding</keyword>
<dbReference type="GO" id="GO:0046872">
    <property type="term" value="F:metal ion binding"/>
    <property type="evidence" value="ECO:0007669"/>
    <property type="project" value="UniProtKB-KW"/>
</dbReference>
<dbReference type="InterPro" id="IPR036412">
    <property type="entry name" value="HAD-like_sf"/>
</dbReference>
<keyword evidence="6" id="KW-1185">Reference proteome</keyword>
<dbReference type="Gene3D" id="3.40.50.1000">
    <property type="entry name" value="HAD superfamily/HAD-like"/>
    <property type="match status" value="1"/>
</dbReference>
<dbReference type="InterPro" id="IPR006439">
    <property type="entry name" value="HAD-SF_hydro_IA"/>
</dbReference>
<evidence type="ECO:0000256" key="3">
    <source>
        <dbReference type="ARBA" id="ARBA00022801"/>
    </source>
</evidence>
<dbReference type="Pfam" id="PF13419">
    <property type="entry name" value="HAD_2"/>
    <property type="match status" value="1"/>
</dbReference>
<dbReference type="GO" id="GO:0044281">
    <property type="term" value="P:small molecule metabolic process"/>
    <property type="evidence" value="ECO:0007669"/>
    <property type="project" value="UniProtKB-ARBA"/>
</dbReference>
<dbReference type="PANTHER" id="PTHR46470">
    <property type="entry name" value="N-ACYLNEURAMINATE-9-PHOSPHATASE"/>
    <property type="match status" value="1"/>
</dbReference>